<evidence type="ECO:0000256" key="5">
    <source>
        <dbReference type="ARBA" id="ARBA00023136"/>
    </source>
</evidence>
<feature type="transmembrane region" description="Helical" evidence="6">
    <location>
        <begin position="231"/>
        <end position="255"/>
    </location>
</feature>
<feature type="domain" description="Membrane transport protein MMPL" evidence="7">
    <location>
        <begin position="398"/>
        <end position="735"/>
    </location>
</feature>
<protein>
    <submittedName>
        <fullName evidence="8">MMPL domain protein</fullName>
    </submittedName>
</protein>
<dbReference type="GO" id="GO:0005886">
    <property type="term" value="C:plasma membrane"/>
    <property type="evidence" value="ECO:0007669"/>
    <property type="project" value="UniProtKB-SubCell"/>
</dbReference>
<keyword evidence="2" id="KW-1003">Cell membrane</keyword>
<dbReference type="PATRIC" id="fig|679936.5.peg.524"/>
<evidence type="ECO:0000313" key="9">
    <source>
        <dbReference type="Proteomes" id="UP000005439"/>
    </source>
</evidence>
<dbReference type="InterPro" id="IPR004869">
    <property type="entry name" value="MMPL_dom"/>
</dbReference>
<dbReference type="InterPro" id="IPR050545">
    <property type="entry name" value="Mycobact_MmpL"/>
</dbReference>
<dbReference type="KEGG" id="sap:Sulac_0500"/>
<gene>
    <name evidence="8" type="ordered locus">Sulac_0500</name>
</gene>
<feature type="transmembrane region" description="Helical" evidence="6">
    <location>
        <begin position="672"/>
        <end position="694"/>
    </location>
</feature>
<evidence type="ECO:0000256" key="2">
    <source>
        <dbReference type="ARBA" id="ARBA00022475"/>
    </source>
</evidence>
<sequence length="754" mass="80488">MLKKWIEWVTGHPRWVVGLWVGVLLLSLLWAPRLPGVLSAGGFSNPRSPSAVAARVMARDFPQQNPNTLLVVVANSRDTVWSPAVRRPVEHLAARVRRQPWVQSVTTPYHPLNPVMMGDQGHAALVIVRLATTHSTVAQNLVPRLTRLVAEGLPASDQFWVTGGPALNAALNTATQQDVTAAERIAVPLLVIVLLWVTRSLVATAIPLLVAGFVLPTTMALAYAVARYHTLNILLTNAISMIGLGVVVDYALFIVSRYRQELESAIPVVAVERAMASAGRAVFFSGLTVMVSLAALFLARLMIFTSIAVGGVLVVAVAVTAAWTLLPAGLVLLGPRIRRGTLPGAAPTVARTRWRRWVDRVIAHPLAFLVPGLLGLAVLAVPVATVRMQVPVASARSLPAQSPARQGLSFLTQHFHAPDLFPVDIVVASPTPLTTPQALQPIATLTARLQAVPGVAEVIGPTMWAPQWSTAQYAAAIRDWRTLPAALQNAVTDTVAVAHGGRTALIMVVPRTGPNSVAAHTLVARLRQAIPRWTAGTGITAWIGGQTATGYDFDRSVQHRLPGIILAVFGVSLVILAWTFRSLGLPLQALVFNALVTLASLGGLVAVFQWGWGTGHAAGSINSVTPVVLFAVLFGLSMDYEVFIVSRIREYRQAGLSTAHSIREGVAETARLVTGAAAIMIAVFVAFATVPVGVVRQLGFALALAIALDAVVVRTVIVPAAMRVLGEFNWWPLARRLPSPRVPAPTLSWKEESP</sequence>
<dbReference type="STRING" id="679936.Sulac_0500"/>
<evidence type="ECO:0000256" key="3">
    <source>
        <dbReference type="ARBA" id="ARBA00022692"/>
    </source>
</evidence>
<organism evidence="8 9">
    <name type="scientific">Sulfobacillus acidophilus (strain ATCC 700253 / DSM 10332 / NAL)</name>
    <dbReference type="NCBI Taxonomy" id="679936"/>
    <lineage>
        <taxon>Bacteria</taxon>
        <taxon>Bacillati</taxon>
        <taxon>Bacillota</taxon>
        <taxon>Clostridia</taxon>
        <taxon>Eubacteriales</taxon>
        <taxon>Clostridiales Family XVII. Incertae Sedis</taxon>
        <taxon>Sulfobacillus</taxon>
    </lineage>
</organism>
<keyword evidence="4 6" id="KW-1133">Transmembrane helix</keyword>
<keyword evidence="5 6" id="KW-0472">Membrane</keyword>
<reference evidence="8 9" key="2">
    <citation type="journal article" date="2012" name="Stand. Genomic Sci.">
        <title>Complete genome sequence of the moderately thermophilic mineral-sulfide-oxidizing firmicute Sulfobacillus acidophilus type strain (NAL(T)).</title>
        <authorList>
            <person name="Anderson I."/>
            <person name="Chertkov O."/>
            <person name="Chen A."/>
            <person name="Saunders E."/>
            <person name="Lapidus A."/>
            <person name="Nolan M."/>
            <person name="Lucas S."/>
            <person name="Hammon N."/>
            <person name="Deshpande S."/>
            <person name="Cheng J.F."/>
            <person name="Han C."/>
            <person name="Tapia R."/>
            <person name="Goodwin L.A."/>
            <person name="Pitluck S."/>
            <person name="Liolios K."/>
            <person name="Pagani I."/>
            <person name="Ivanova N."/>
            <person name="Mikhailova N."/>
            <person name="Pati A."/>
            <person name="Palaniappan K."/>
            <person name="Land M."/>
            <person name="Pan C."/>
            <person name="Rohde M."/>
            <person name="Pukall R."/>
            <person name="Goker M."/>
            <person name="Detter J.C."/>
            <person name="Woyke T."/>
            <person name="Bristow J."/>
            <person name="Eisen J.A."/>
            <person name="Markowitz V."/>
            <person name="Hugenholtz P."/>
            <person name="Kyrpides N.C."/>
            <person name="Klenk H.P."/>
            <person name="Mavromatis K."/>
        </authorList>
    </citation>
    <scope>NUCLEOTIDE SEQUENCE [LARGE SCALE GENOMIC DNA]</scope>
    <source>
        <strain evidence="9">ATCC 700253 / DSM 10332 / NAL</strain>
    </source>
</reference>
<keyword evidence="3 6" id="KW-0812">Transmembrane</keyword>
<dbReference type="Pfam" id="PF03176">
    <property type="entry name" value="MMPL"/>
    <property type="match status" value="2"/>
</dbReference>
<feature type="transmembrane region" description="Helical" evidence="6">
    <location>
        <begin position="624"/>
        <end position="643"/>
    </location>
</feature>
<dbReference type="HOGENOM" id="CLU_005108_5_2_9"/>
<feature type="transmembrane region" description="Helical" evidence="6">
    <location>
        <begin position="281"/>
        <end position="303"/>
    </location>
</feature>
<feature type="transmembrane region" description="Helical" evidence="6">
    <location>
        <begin position="205"/>
        <end position="225"/>
    </location>
</feature>
<dbReference type="Proteomes" id="UP000005439">
    <property type="component" value="Chromosome"/>
</dbReference>
<evidence type="ECO:0000256" key="6">
    <source>
        <dbReference type="SAM" id="Phobius"/>
    </source>
</evidence>
<proteinExistence type="predicted"/>
<feature type="domain" description="Membrane transport protein MMPL" evidence="7">
    <location>
        <begin position="44"/>
        <end position="366"/>
    </location>
</feature>
<feature type="transmembrane region" description="Helical" evidence="6">
    <location>
        <begin position="700"/>
        <end position="726"/>
    </location>
</feature>
<feature type="transmembrane region" description="Helical" evidence="6">
    <location>
        <begin position="309"/>
        <end position="333"/>
    </location>
</feature>
<dbReference type="SUPFAM" id="SSF82866">
    <property type="entry name" value="Multidrug efflux transporter AcrB transmembrane domain"/>
    <property type="match status" value="2"/>
</dbReference>
<feature type="transmembrane region" description="Helical" evidence="6">
    <location>
        <begin position="590"/>
        <end position="612"/>
    </location>
</feature>
<dbReference type="EMBL" id="CP003179">
    <property type="protein sequence ID" value="AEW04046.1"/>
    <property type="molecule type" value="Genomic_DNA"/>
</dbReference>
<evidence type="ECO:0000256" key="1">
    <source>
        <dbReference type="ARBA" id="ARBA00004651"/>
    </source>
</evidence>
<dbReference type="PANTHER" id="PTHR33406">
    <property type="entry name" value="MEMBRANE PROTEIN MJ1562-RELATED"/>
    <property type="match status" value="1"/>
</dbReference>
<evidence type="ECO:0000259" key="7">
    <source>
        <dbReference type="Pfam" id="PF03176"/>
    </source>
</evidence>
<dbReference type="AlphaFoldDB" id="G8TYT1"/>
<comment type="subcellular location">
    <subcellularLocation>
        <location evidence="1">Cell membrane</location>
        <topology evidence="1">Multi-pass membrane protein</topology>
    </subcellularLocation>
</comment>
<accession>G8TYT1</accession>
<reference evidence="9" key="1">
    <citation type="submission" date="2011-12" db="EMBL/GenBank/DDBJ databases">
        <title>The complete genome of chromosome of Sulfobacillus acidophilus DSM 10332.</title>
        <authorList>
            <person name="Lucas S."/>
            <person name="Han J."/>
            <person name="Lapidus A."/>
            <person name="Bruce D."/>
            <person name="Goodwin L."/>
            <person name="Pitluck S."/>
            <person name="Peters L."/>
            <person name="Kyrpides N."/>
            <person name="Mavromatis K."/>
            <person name="Ivanova N."/>
            <person name="Mikhailova N."/>
            <person name="Chertkov O."/>
            <person name="Saunders E."/>
            <person name="Detter J.C."/>
            <person name="Tapia R."/>
            <person name="Han C."/>
            <person name="Land M."/>
            <person name="Hauser L."/>
            <person name="Markowitz V."/>
            <person name="Cheng J.-F."/>
            <person name="Hugenholtz P."/>
            <person name="Woyke T."/>
            <person name="Wu D."/>
            <person name="Pukall R."/>
            <person name="Gehrich-Schroeter G."/>
            <person name="Schneider S."/>
            <person name="Klenk H.-P."/>
            <person name="Eisen J.A."/>
        </authorList>
    </citation>
    <scope>NUCLEOTIDE SEQUENCE [LARGE SCALE GENOMIC DNA]</scope>
    <source>
        <strain evidence="9">ATCC 700253 / DSM 10332 / NAL</strain>
    </source>
</reference>
<feature type="transmembrane region" description="Helical" evidence="6">
    <location>
        <begin position="561"/>
        <end position="578"/>
    </location>
</feature>
<name>G8TYT1_SULAD</name>
<evidence type="ECO:0000313" key="8">
    <source>
        <dbReference type="EMBL" id="AEW04046.1"/>
    </source>
</evidence>
<dbReference type="Gene3D" id="1.20.1640.10">
    <property type="entry name" value="Multidrug efflux transporter AcrB transmembrane domain"/>
    <property type="match status" value="2"/>
</dbReference>
<evidence type="ECO:0000256" key="4">
    <source>
        <dbReference type="ARBA" id="ARBA00022989"/>
    </source>
</evidence>
<dbReference type="PANTHER" id="PTHR33406:SF13">
    <property type="entry name" value="MEMBRANE PROTEIN YDFJ"/>
    <property type="match status" value="1"/>
</dbReference>
<feature type="transmembrane region" description="Helical" evidence="6">
    <location>
        <begin position="361"/>
        <end position="384"/>
    </location>
</feature>
<keyword evidence="9" id="KW-1185">Reference proteome</keyword>